<evidence type="ECO:0000256" key="4">
    <source>
        <dbReference type="ARBA" id="ARBA00022679"/>
    </source>
</evidence>
<dbReference type="EMBL" id="LHPF02000001">
    <property type="protein sequence ID" value="PSC76309.1"/>
    <property type="molecule type" value="Genomic_DNA"/>
</dbReference>
<gene>
    <name evidence="7" type="primary">g751</name>
    <name evidence="7" type="ORF">C2E20_0751</name>
</gene>
<dbReference type="GO" id="GO:0016212">
    <property type="term" value="F:kynurenine-oxoglutarate transaminase activity"/>
    <property type="evidence" value="ECO:0007669"/>
    <property type="project" value="TreeGrafter"/>
</dbReference>
<dbReference type="NCBIfam" id="NF006488">
    <property type="entry name" value="PRK08912.1"/>
    <property type="match status" value="1"/>
</dbReference>
<comment type="cofactor">
    <cofactor evidence="1">
        <name>pyridoxal 5'-phosphate</name>
        <dbReference type="ChEBI" id="CHEBI:597326"/>
    </cofactor>
</comment>
<dbReference type="SUPFAM" id="SSF53383">
    <property type="entry name" value="PLP-dependent transferases"/>
    <property type="match status" value="1"/>
</dbReference>
<keyword evidence="8" id="KW-1185">Reference proteome</keyword>
<accession>A0A2P6VQE3</accession>
<dbReference type="InterPro" id="IPR015424">
    <property type="entry name" value="PyrdxlP-dep_Trfase"/>
</dbReference>
<dbReference type="Gene3D" id="3.90.1150.10">
    <property type="entry name" value="Aspartate Aminotransferase, domain 1"/>
    <property type="match status" value="1"/>
</dbReference>
<dbReference type="OrthoDB" id="2414662at2759"/>
<evidence type="ECO:0000256" key="1">
    <source>
        <dbReference type="ARBA" id="ARBA00001933"/>
    </source>
</evidence>
<dbReference type="FunFam" id="3.40.640.10:FF:000024">
    <property type="entry name" value="Kynurenine--oxoglutarate transaminase 3"/>
    <property type="match status" value="1"/>
</dbReference>
<evidence type="ECO:0000256" key="2">
    <source>
        <dbReference type="ARBA" id="ARBA00007441"/>
    </source>
</evidence>
<sequence>MSRRFNDVFSGQKTTVFETMSIMAAERPGGCCNLGQGFPDNELEGPEGMKQAATAAMLPPNSNQYPPMMGLPELRQAVAAHSGRHAGLPVDWQRETLVTVGATEALAAAFLALLNAGDEVIFFEPLYDSYVPMARRAGAVPRIVQLHPPSWSIDAAELEAAFSPRTRLLVLNTPHNPTGKVFNQQELELLAALCQHHDCLCLLDEVYEHLVFPGGAPHVSLRSLPGMADRCLRIGSAGKTFSFTAWKVGWLTGPADMVAAVAKAHQFITFTVPSAMQVSQPGRGACQQRAVAHGLEHEQSFYSGLGPLLQRKRQLLAGQLQQLGFSVLPADGTYFLVADFGGLLPAGSTEDDVAFCQRLVRDAGVALIPASAFYADKATAPRTLVRFVFCKTDEKLQAAVDALRSYLRPAADGTD</sequence>
<comment type="caution">
    <text evidence="7">The sequence shown here is derived from an EMBL/GenBank/DDBJ whole genome shotgun (WGS) entry which is preliminary data.</text>
</comment>
<dbReference type="Gene3D" id="3.40.640.10">
    <property type="entry name" value="Type I PLP-dependent aspartate aminotransferase-like (Major domain)"/>
    <property type="match status" value="1"/>
</dbReference>
<dbReference type="Pfam" id="PF00155">
    <property type="entry name" value="Aminotran_1_2"/>
    <property type="match status" value="1"/>
</dbReference>
<dbReference type="InterPro" id="IPR051326">
    <property type="entry name" value="Kynurenine-oxoglutarate_AT"/>
</dbReference>
<dbReference type="GO" id="GO:0005737">
    <property type="term" value="C:cytoplasm"/>
    <property type="evidence" value="ECO:0007669"/>
    <property type="project" value="TreeGrafter"/>
</dbReference>
<keyword evidence="3 7" id="KW-0032">Aminotransferase</keyword>
<dbReference type="GO" id="GO:0030170">
    <property type="term" value="F:pyridoxal phosphate binding"/>
    <property type="evidence" value="ECO:0007669"/>
    <property type="project" value="InterPro"/>
</dbReference>
<evidence type="ECO:0000313" key="7">
    <source>
        <dbReference type="EMBL" id="PSC76309.1"/>
    </source>
</evidence>
<evidence type="ECO:0000256" key="3">
    <source>
        <dbReference type="ARBA" id="ARBA00022576"/>
    </source>
</evidence>
<evidence type="ECO:0000259" key="6">
    <source>
        <dbReference type="Pfam" id="PF00155"/>
    </source>
</evidence>
<dbReference type="InterPro" id="IPR015421">
    <property type="entry name" value="PyrdxlP-dep_Trfase_major"/>
</dbReference>
<keyword evidence="5" id="KW-0663">Pyridoxal phosphate</keyword>
<name>A0A2P6VQE3_9CHLO</name>
<evidence type="ECO:0000313" key="8">
    <source>
        <dbReference type="Proteomes" id="UP000239649"/>
    </source>
</evidence>
<dbReference type="InterPro" id="IPR015422">
    <property type="entry name" value="PyrdxlP-dep_Trfase_small"/>
</dbReference>
<evidence type="ECO:0000256" key="5">
    <source>
        <dbReference type="ARBA" id="ARBA00022898"/>
    </source>
</evidence>
<dbReference type="PANTHER" id="PTHR43807">
    <property type="entry name" value="FI04487P"/>
    <property type="match status" value="1"/>
</dbReference>
<organism evidence="7 8">
    <name type="scientific">Micractinium conductrix</name>
    <dbReference type="NCBI Taxonomy" id="554055"/>
    <lineage>
        <taxon>Eukaryota</taxon>
        <taxon>Viridiplantae</taxon>
        <taxon>Chlorophyta</taxon>
        <taxon>core chlorophytes</taxon>
        <taxon>Trebouxiophyceae</taxon>
        <taxon>Chlorellales</taxon>
        <taxon>Chlorellaceae</taxon>
        <taxon>Chlorella clade</taxon>
        <taxon>Micractinium</taxon>
    </lineage>
</organism>
<protein>
    <submittedName>
        <fullName evidence="7">Aminotransferase isoform B</fullName>
    </submittedName>
</protein>
<keyword evidence="4" id="KW-0808">Transferase</keyword>
<dbReference type="Proteomes" id="UP000239649">
    <property type="component" value="Unassembled WGS sequence"/>
</dbReference>
<dbReference type="CDD" id="cd00609">
    <property type="entry name" value="AAT_like"/>
    <property type="match status" value="1"/>
</dbReference>
<proteinExistence type="inferred from homology"/>
<dbReference type="AlphaFoldDB" id="A0A2P6VQE3"/>
<dbReference type="InterPro" id="IPR004839">
    <property type="entry name" value="Aminotransferase_I/II_large"/>
</dbReference>
<comment type="similarity">
    <text evidence="2">Belongs to the class-I pyridoxal-phosphate-dependent aminotransferase family.</text>
</comment>
<dbReference type="STRING" id="554055.A0A2P6VQE3"/>
<feature type="domain" description="Aminotransferase class I/classII large" evidence="6">
    <location>
        <begin position="32"/>
        <end position="403"/>
    </location>
</feature>
<reference evidence="7 8" key="1">
    <citation type="journal article" date="2018" name="Plant J.">
        <title>Genome sequences of Chlorella sorokiniana UTEX 1602 and Micractinium conductrix SAG 241.80: implications to maltose excretion by a green alga.</title>
        <authorList>
            <person name="Arriola M.B."/>
            <person name="Velmurugan N."/>
            <person name="Zhang Y."/>
            <person name="Plunkett M.H."/>
            <person name="Hondzo H."/>
            <person name="Barney B.M."/>
        </authorList>
    </citation>
    <scope>NUCLEOTIDE SEQUENCE [LARGE SCALE GENOMIC DNA]</scope>
    <source>
        <strain evidence="7 8">SAG 241.80</strain>
    </source>
</reference>
<dbReference type="PANTHER" id="PTHR43807:SF20">
    <property type="entry name" value="FI04487P"/>
    <property type="match status" value="1"/>
</dbReference>